<evidence type="ECO:0000256" key="1">
    <source>
        <dbReference type="ARBA" id="ARBA00007734"/>
    </source>
</evidence>
<feature type="signal peptide" evidence="2">
    <location>
        <begin position="1"/>
        <end position="23"/>
    </location>
</feature>
<name>A0ABT5QIK7_9GAMM</name>
<dbReference type="EMBL" id="JAJUBB010000003">
    <property type="protein sequence ID" value="MDD1780821.1"/>
    <property type="molecule type" value="Genomic_DNA"/>
</dbReference>
<evidence type="ECO:0000259" key="3">
    <source>
        <dbReference type="Pfam" id="PF01464"/>
    </source>
</evidence>
<keyword evidence="2" id="KW-0732">Signal</keyword>
<dbReference type="CDD" id="cd16893">
    <property type="entry name" value="LT_MltC_MltE"/>
    <property type="match status" value="1"/>
</dbReference>
<gene>
    <name evidence="4" type="ORF">LRP49_06360</name>
</gene>
<dbReference type="InterPro" id="IPR008258">
    <property type="entry name" value="Transglycosylase_SLT_dom_1"/>
</dbReference>
<proteinExistence type="inferred from homology"/>
<dbReference type="RefSeq" id="WP_274141012.1">
    <property type="nucleotide sequence ID" value="NZ_JAJUBB010000003.1"/>
</dbReference>
<dbReference type="Proteomes" id="UP001149821">
    <property type="component" value="Unassembled WGS sequence"/>
</dbReference>
<protein>
    <submittedName>
        <fullName evidence="4">Transglycosylase SLT domain-containing protein</fullName>
    </submittedName>
</protein>
<evidence type="ECO:0000313" key="5">
    <source>
        <dbReference type="Proteomes" id="UP001149821"/>
    </source>
</evidence>
<reference evidence="4" key="1">
    <citation type="submission" date="2021-12" db="EMBL/GenBank/DDBJ databases">
        <title>Enterovibrio ZSDZ35 sp. nov. and Enterovibrio ZSDZ42 sp. nov., isolated from coastal seawater in Qingdao.</title>
        <authorList>
            <person name="Zhang P."/>
        </authorList>
    </citation>
    <scope>NUCLEOTIDE SEQUENCE</scope>
    <source>
        <strain evidence="4">ZSDZ35</strain>
    </source>
</reference>
<dbReference type="Pfam" id="PF01464">
    <property type="entry name" value="SLT"/>
    <property type="match status" value="1"/>
</dbReference>
<evidence type="ECO:0000256" key="2">
    <source>
        <dbReference type="SAM" id="SignalP"/>
    </source>
</evidence>
<comment type="caution">
    <text evidence="4">The sequence shown here is derived from an EMBL/GenBank/DDBJ whole genome shotgun (WGS) entry which is preliminary data.</text>
</comment>
<dbReference type="Gene3D" id="1.10.530.10">
    <property type="match status" value="1"/>
</dbReference>
<sequence length="443" mass="49200">MKVTSLTLAVFLAFGATSLPANANSLLDELDAELSVSNDSLQAEFELWYANRLTEFNEWQLAYLKKWDKEADASLQQWGDSEVESSSKIVLNDEKTQTRTVIDLEAGVVTITQKVTDGQDALANVTDAVESNRALFRELGIDESTNLAEGKTLAPVAPPAPVEIETSIKQEIREQTDRQMSQLDKFVEASPIENAALKEKLLEAEKAKIRALEKARLAEVEAKVAKATQVQPTEAKPFTNGVSFSRTSSSAYQMVLPKDAIVQRAQTYMTYVNRESQKHNIDVSLILAIMHTESHFNPKAKSHVPAYGLMQIVPTTAGHDVNNLVRGLNKPMKAKDLFIPGINVETGVAYIDILRDRYLRGIKNPTSATYAVIAAYNTGHGNVAKAMGTRSVKEAIAKINELTPDEFYQRLVTSLPYEETRNYLKKVTTKIKQYDSYQTYSSI</sequence>
<dbReference type="PROSITE" id="PS00922">
    <property type="entry name" value="TRANSGLYCOSYLASE"/>
    <property type="match status" value="1"/>
</dbReference>
<comment type="similarity">
    <text evidence="1">Belongs to the transglycosylase Slt family.</text>
</comment>
<organism evidence="4 5">
    <name type="scientific">Enterovibrio qingdaonensis</name>
    <dbReference type="NCBI Taxonomy" id="2899818"/>
    <lineage>
        <taxon>Bacteria</taxon>
        <taxon>Pseudomonadati</taxon>
        <taxon>Pseudomonadota</taxon>
        <taxon>Gammaproteobacteria</taxon>
        <taxon>Vibrionales</taxon>
        <taxon>Vibrionaceae</taxon>
        <taxon>Enterovibrio</taxon>
    </lineage>
</organism>
<dbReference type="SUPFAM" id="SSF53955">
    <property type="entry name" value="Lysozyme-like"/>
    <property type="match status" value="1"/>
</dbReference>
<dbReference type="PANTHER" id="PTHR37423">
    <property type="entry name" value="SOLUBLE LYTIC MUREIN TRANSGLYCOSYLASE-RELATED"/>
    <property type="match status" value="1"/>
</dbReference>
<dbReference type="PANTHER" id="PTHR37423:SF2">
    <property type="entry name" value="MEMBRANE-BOUND LYTIC MUREIN TRANSGLYCOSYLASE C"/>
    <property type="match status" value="1"/>
</dbReference>
<dbReference type="InterPro" id="IPR000189">
    <property type="entry name" value="Transglyc_AS"/>
</dbReference>
<evidence type="ECO:0000313" key="4">
    <source>
        <dbReference type="EMBL" id="MDD1780821.1"/>
    </source>
</evidence>
<dbReference type="InterPro" id="IPR023346">
    <property type="entry name" value="Lysozyme-like_dom_sf"/>
</dbReference>
<accession>A0ABT5QIK7</accession>
<keyword evidence="5" id="KW-1185">Reference proteome</keyword>
<feature type="chain" id="PRO_5046941252" evidence="2">
    <location>
        <begin position="24"/>
        <end position="443"/>
    </location>
</feature>
<feature type="domain" description="Transglycosylase SLT" evidence="3">
    <location>
        <begin position="271"/>
        <end position="394"/>
    </location>
</feature>